<protein>
    <submittedName>
        <fullName evidence="1">Uncharacterized protein</fullName>
    </submittedName>
</protein>
<gene>
    <name evidence="1" type="ORF">A2750_01765</name>
</gene>
<dbReference type="Proteomes" id="UP000178023">
    <property type="component" value="Unassembled WGS sequence"/>
</dbReference>
<dbReference type="AlphaFoldDB" id="A0A1F8EYG9"/>
<evidence type="ECO:0000313" key="2">
    <source>
        <dbReference type="Proteomes" id="UP000178023"/>
    </source>
</evidence>
<organism evidence="1 2">
    <name type="scientific">Candidatus Yanofskybacteria bacterium RIFCSPHIGHO2_01_FULL_45_42</name>
    <dbReference type="NCBI Taxonomy" id="1802671"/>
    <lineage>
        <taxon>Bacteria</taxon>
        <taxon>Candidatus Yanofskyibacteriota</taxon>
    </lineage>
</organism>
<name>A0A1F8EYG9_9BACT</name>
<accession>A0A1F8EYG9</accession>
<dbReference type="EMBL" id="MGJL01000044">
    <property type="protein sequence ID" value="OGN05917.1"/>
    <property type="molecule type" value="Genomic_DNA"/>
</dbReference>
<evidence type="ECO:0000313" key="1">
    <source>
        <dbReference type="EMBL" id="OGN05917.1"/>
    </source>
</evidence>
<proteinExistence type="predicted"/>
<comment type="caution">
    <text evidence="1">The sequence shown here is derived from an EMBL/GenBank/DDBJ whole genome shotgun (WGS) entry which is preliminary data.</text>
</comment>
<sequence length="220" mass="25315">MESNSSLKGGQTMFALRKKQVDQVALAEVTELERMAAIPFPAARIPLRLVEPQKQHSYEEVAQSLGFYPAELTRAQLLEFFEDESIKLYDYAQVCAWMTKKKVEAKAENWCWRALREKDIITGYRWGSDRQTGKWSDGFYSSTDKSWQCRPYERLVPMHALEKVAKIEARFGDRVKFLVSDYAAPDADPFIMVRPAMCDSGTQAEYNLIFDVWDEPGFGV</sequence>
<reference evidence="1 2" key="1">
    <citation type="journal article" date="2016" name="Nat. Commun.">
        <title>Thousands of microbial genomes shed light on interconnected biogeochemical processes in an aquifer system.</title>
        <authorList>
            <person name="Anantharaman K."/>
            <person name="Brown C.T."/>
            <person name="Hug L.A."/>
            <person name="Sharon I."/>
            <person name="Castelle C.J."/>
            <person name="Probst A.J."/>
            <person name="Thomas B.C."/>
            <person name="Singh A."/>
            <person name="Wilkins M.J."/>
            <person name="Karaoz U."/>
            <person name="Brodie E.L."/>
            <person name="Williams K.H."/>
            <person name="Hubbard S.S."/>
            <person name="Banfield J.F."/>
        </authorList>
    </citation>
    <scope>NUCLEOTIDE SEQUENCE [LARGE SCALE GENOMIC DNA]</scope>
</reference>